<evidence type="ECO:0000256" key="11">
    <source>
        <dbReference type="ARBA" id="ARBA00023180"/>
    </source>
</evidence>
<dbReference type="EMBL" id="LIAE01006751">
    <property type="protein sequence ID" value="PAV85603.1"/>
    <property type="molecule type" value="Genomic_DNA"/>
</dbReference>
<evidence type="ECO:0000256" key="13">
    <source>
        <dbReference type="PIRSR" id="PIRSR600720-2"/>
    </source>
</evidence>
<feature type="signal peptide" evidence="15">
    <location>
        <begin position="1"/>
        <end position="18"/>
    </location>
</feature>
<dbReference type="Proteomes" id="UP000218231">
    <property type="component" value="Unassembled WGS sequence"/>
</dbReference>
<accession>A0A2A2LHC2</accession>
<comment type="cofactor">
    <cofactor evidence="13">
        <name>Cu(2+)</name>
        <dbReference type="ChEBI" id="CHEBI:29036"/>
    </cofactor>
    <text evidence="13">Binds 2 Cu(2+) ions per subunit.</text>
</comment>
<reference evidence="18 19" key="1">
    <citation type="journal article" date="2017" name="Curr. Biol.">
        <title>Genome architecture and evolution of a unichromosomal asexual nematode.</title>
        <authorList>
            <person name="Fradin H."/>
            <person name="Zegar C."/>
            <person name="Gutwein M."/>
            <person name="Lucas J."/>
            <person name="Kovtun M."/>
            <person name="Corcoran D."/>
            <person name="Baugh L.R."/>
            <person name="Kiontke K."/>
            <person name="Gunsalus K."/>
            <person name="Fitch D.H."/>
            <person name="Piano F."/>
        </authorList>
    </citation>
    <scope>NUCLEOTIDE SEQUENCE [LARGE SCALE GENOMIC DNA]</scope>
    <source>
        <strain evidence="18">PF1309</strain>
    </source>
</reference>
<feature type="binding site" evidence="13">
    <location>
        <position position="205"/>
    </location>
    <ligand>
        <name>Cu(2+)</name>
        <dbReference type="ChEBI" id="CHEBI:29036"/>
        <label>1</label>
        <note>catalytic</note>
    </ligand>
</feature>
<comment type="similarity">
    <text evidence="2">Belongs to the copper type II ascorbate-dependent monooxygenase family.</text>
</comment>
<dbReference type="GO" id="GO:0006518">
    <property type="term" value="P:peptide metabolic process"/>
    <property type="evidence" value="ECO:0007669"/>
    <property type="project" value="InterPro"/>
</dbReference>
<dbReference type="PROSITE" id="PS00085">
    <property type="entry name" value="CU2_MONOOXYGENASE_2"/>
    <property type="match status" value="1"/>
</dbReference>
<keyword evidence="9" id="KW-0503">Monooxygenase</keyword>
<feature type="disulfide bond" evidence="14">
    <location>
        <begin position="189"/>
        <end position="302"/>
    </location>
</feature>
<evidence type="ECO:0000256" key="15">
    <source>
        <dbReference type="SAM" id="SignalP"/>
    </source>
</evidence>
<keyword evidence="19" id="KW-1185">Reference proteome</keyword>
<evidence type="ECO:0000256" key="1">
    <source>
        <dbReference type="ARBA" id="ARBA00004613"/>
    </source>
</evidence>
<dbReference type="SUPFAM" id="SSF49742">
    <property type="entry name" value="PHM/PNGase F"/>
    <property type="match status" value="2"/>
</dbReference>
<feature type="disulfide bond" evidence="14">
    <location>
        <begin position="262"/>
        <end position="283"/>
    </location>
</feature>
<dbReference type="GO" id="GO:0005576">
    <property type="term" value="C:extracellular region"/>
    <property type="evidence" value="ECO:0007669"/>
    <property type="project" value="UniProtKB-SubCell"/>
</dbReference>
<keyword evidence="8 13" id="KW-0186">Copper</keyword>
<evidence type="ECO:0000256" key="9">
    <source>
        <dbReference type="ARBA" id="ARBA00023033"/>
    </source>
</evidence>
<evidence type="ECO:0000256" key="7">
    <source>
        <dbReference type="ARBA" id="ARBA00023002"/>
    </source>
</evidence>
<gene>
    <name evidence="18" type="ORF">WR25_08227</name>
</gene>
<evidence type="ECO:0000256" key="12">
    <source>
        <dbReference type="ARBA" id="ARBA00048431"/>
    </source>
</evidence>
<dbReference type="OrthoDB" id="10044505at2759"/>
<dbReference type="Gene3D" id="2.60.120.310">
    <property type="entry name" value="Copper type II, ascorbate-dependent monooxygenase, N-terminal domain"/>
    <property type="match status" value="1"/>
</dbReference>
<name>A0A2A2LHC2_9BILA</name>
<dbReference type="GO" id="GO:0005507">
    <property type="term" value="F:copper ion binding"/>
    <property type="evidence" value="ECO:0007669"/>
    <property type="project" value="InterPro"/>
</dbReference>
<feature type="binding site" evidence="13">
    <location>
        <position position="207"/>
    </location>
    <ligand>
        <name>Cu(2+)</name>
        <dbReference type="ChEBI" id="CHEBI:29036"/>
        <label>1</label>
        <note>catalytic</note>
    </ligand>
</feature>
<feature type="binding site" evidence="13">
    <location>
        <position position="64"/>
    </location>
    <ligand>
        <name>Cu(2+)</name>
        <dbReference type="ChEBI" id="CHEBI:29036"/>
        <label>1</label>
        <note>catalytic</note>
    </ligand>
</feature>
<keyword evidence="5 13" id="KW-0479">Metal-binding</keyword>
<evidence type="ECO:0000313" key="18">
    <source>
        <dbReference type="EMBL" id="PAV85603.1"/>
    </source>
</evidence>
<evidence type="ECO:0000256" key="2">
    <source>
        <dbReference type="ARBA" id="ARBA00010676"/>
    </source>
</evidence>
<evidence type="ECO:0000256" key="3">
    <source>
        <dbReference type="ARBA" id="ARBA00012689"/>
    </source>
</evidence>
<dbReference type="InterPro" id="IPR014783">
    <property type="entry name" value="Cu2_ascorb_mOase_CS-2"/>
</dbReference>
<dbReference type="InterPro" id="IPR008977">
    <property type="entry name" value="PHM/PNGase_F_dom_sf"/>
</dbReference>
<proteinExistence type="inferred from homology"/>
<evidence type="ECO:0000256" key="14">
    <source>
        <dbReference type="PIRSR" id="PIRSR600720-3"/>
    </source>
</evidence>
<dbReference type="InterPro" id="IPR000720">
    <property type="entry name" value="PHM/PAL"/>
</dbReference>
<evidence type="ECO:0000256" key="4">
    <source>
        <dbReference type="ARBA" id="ARBA00022525"/>
    </source>
</evidence>
<keyword evidence="6 15" id="KW-0732">Signal</keyword>
<comment type="caution">
    <text evidence="18">The sequence shown here is derived from an EMBL/GenBank/DDBJ whole genome shotgun (WGS) entry which is preliminary data.</text>
</comment>
<protein>
    <recommendedName>
        <fullName evidence="3">peptidylglycine monooxygenase</fullName>
        <ecNumber evidence="3">1.14.17.3</ecNumber>
    </recommendedName>
</protein>
<evidence type="ECO:0000259" key="16">
    <source>
        <dbReference type="Pfam" id="PF01082"/>
    </source>
</evidence>
<dbReference type="STRING" id="2018661.A0A2A2LHC2"/>
<dbReference type="PANTHER" id="PTHR10680">
    <property type="entry name" value="PEPTIDYL-GLYCINE ALPHA-AMIDATING MONOOXYGENASE"/>
    <property type="match status" value="1"/>
</dbReference>
<evidence type="ECO:0000256" key="8">
    <source>
        <dbReference type="ARBA" id="ARBA00023008"/>
    </source>
</evidence>
<dbReference type="GO" id="GO:0004504">
    <property type="term" value="F:peptidylglycine monooxygenase activity"/>
    <property type="evidence" value="ECO:0007669"/>
    <property type="project" value="UniProtKB-EC"/>
</dbReference>
<organism evidence="18 19">
    <name type="scientific">Diploscapter pachys</name>
    <dbReference type="NCBI Taxonomy" id="2018661"/>
    <lineage>
        <taxon>Eukaryota</taxon>
        <taxon>Metazoa</taxon>
        <taxon>Ecdysozoa</taxon>
        <taxon>Nematoda</taxon>
        <taxon>Chromadorea</taxon>
        <taxon>Rhabditida</taxon>
        <taxon>Rhabditina</taxon>
        <taxon>Rhabditomorpha</taxon>
        <taxon>Rhabditoidea</taxon>
        <taxon>Rhabditidae</taxon>
        <taxon>Diploscapter</taxon>
    </lineage>
</organism>
<dbReference type="Pfam" id="PF03712">
    <property type="entry name" value="Cu2_monoox_C"/>
    <property type="match status" value="1"/>
</dbReference>
<keyword evidence="7" id="KW-0560">Oxidoreductase</keyword>
<dbReference type="PANTHER" id="PTHR10680:SF14">
    <property type="entry name" value="PEPTIDYL-GLYCINE ALPHA-AMIDATING MONOOXYGENASE"/>
    <property type="match status" value="1"/>
</dbReference>
<evidence type="ECO:0000256" key="10">
    <source>
        <dbReference type="ARBA" id="ARBA00023157"/>
    </source>
</evidence>
<dbReference type="InterPro" id="IPR014784">
    <property type="entry name" value="Cu2_ascorb_mOase-like_C"/>
</dbReference>
<feature type="disulfide bond" evidence="14">
    <location>
        <begin position="37"/>
        <end position="82"/>
    </location>
</feature>
<feature type="disulfide bond" evidence="14">
    <location>
        <begin position="70"/>
        <end position="99"/>
    </location>
</feature>
<dbReference type="AlphaFoldDB" id="A0A2A2LHC2"/>
<dbReference type="Pfam" id="PF01082">
    <property type="entry name" value="Cu2_monooxygen"/>
    <property type="match status" value="1"/>
</dbReference>
<dbReference type="FunFam" id="2.60.120.310:FF:000005">
    <property type="entry name" value="Peptidylglycine alpha-hydroxylating monooxygenase"/>
    <property type="match status" value="1"/>
</dbReference>
<evidence type="ECO:0000256" key="6">
    <source>
        <dbReference type="ARBA" id="ARBA00022729"/>
    </source>
</evidence>
<dbReference type="Gene3D" id="2.60.120.230">
    <property type="match status" value="1"/>
</dbReference>
<evidence type="ECO:0000313" key="19">
    <source>
        <dbReference type="Proteomes" id="UP000218231"/>
    </source>
</evidence>
<comment type="catalytic activity">
    <reaction evidence="12">
        <text>a [peptide]-C-terminal glycine + 2 L-ascorbate + O2 = a [peptide]-C-terminal (2S)-2-hydroxyglycine + 2 monodehydro-L-ascorbate radical + H2O</text>
        <dbReference type="Rhea" id="RHEA:21452"/>
        <dbReference type="Rhea" id="RHEA-COMP:13486"/>
        <dbReference type="Rhea" id="RHEA-COMP:15321"/>
        <dbReference type="ChEBI" id="CHEBI:15377"/>
        <dbReference type="ChEBI" id="CHEBI:15379"/>
        <dbReference type="ChEBI" id="CHEBI:38290"/>
        <dbReference type="ChEBI" id="CHEBI:59513"/>
        <dbReference type="ChEBI" id="CHEBI:137000"/>
        <dbReference type="ChEBI" id="CHEBI:142768"/>
        <dbReference type="EC" id="1.14.17.3"/>
    </reaction>
</comment>
<feature type="binding site" evidence="13">
    <location>
        <position position="282"/>
    </location>
    <ligand>
        <name>Cu(2+)</name>
        <dbReference type="ChEBI" id="CHEBI:29036"/>
        <label>1</label>
        <note>catalytic</note>
    </ligand>
</feature>
<feature type="binding site" evidence="13">
    <location>
        <position position="140"/>
    </location>
    <ligand>
        <name>Cu(2+)</name>
        <dbReference type="ChEBI" id="CHEBI:29036"/>
        <label>1</label>
        <note>catalytic</note>
    </ligand>
</feature>
<feature type="binding site" evidence="13">
    <location>
        <position position="63"/>
    </location>
    <ligand>
        <name>Cu(2+)</name>
        <dbReference type="ChEBI" id="CHEBI:29036"/>
        <label>1</label>
        <note>catalytic</note>
    </ligand>
</feature>
<feature type="chain" id="PRO_5013194939" description="peptidylglycine monooxygenase" evidence="15">
    <location>
        <begin position="19"/>
        <end position="323"/>
    </location>
</feature>
<keyword evidence="11" id="KW-0325">Glycoprotein</keyword>
<dbReference type="InterPro" id="IPR024548">
    <property type="entry name" value="Cu2_monoox_C"/>
</dbReference>
<comment type="subcellular location">
    <subcellularLocation>
        <location evidence="1">Secreted</location>
    </subcellularLocation>
</comment>
<dbReference type="GO" id="GO:0016020">
    <property type="term" value="C:membrane"/>
    <property type="evidence" value="ECO:0007669"/>
    <property type="project" value="InterPro"/>
</dbReference>
<sequence>MWITEVALLGVVCQSIFAEQTTIRVPPIKPEADSYVCTSVPIDEAEHYITGFKAEVGESHNAHHILLFGCDEPGSSEIIWDCGEMSPLAGEGLDQAPTCASSPNILYAWAHNAPELTLPEGVAFRVGGNTKIQYLVMQIHYMKQQDQEDTSGVTLTHTKEPQPKTAATMLLVTGGVVPPKSTESFETACVIDESVELHPFAYRTHTHKHGVDVSGWIVQENEKGDDMWTLIGRRDPQLPQMFVPVSNQSIVIEQGDLLAARCILKNDENREITIGPTGSDEMCNFYIMYWADSDKVLQDNTCFSPGAPYYYWSSEANLNHIPL</sequence>
<feature type="domain" description="Copper type II ascorbate-dependent monooxygenase N-terminal" evidence="16">
    <location>
        <begin position="28"/>
        <end position="147"/>
    </location>
</feature>
<dbReference type="EC" id="1.14.17.3" evidence="3"/>
<evidence type="ECO:0000259" key="17">
    <source>
        <dbReference type="Pfam" id="PF03712"/>
    </source>
</evidence>
<dbReference type="PRINTS" id="PR00790">
    <property type="entry name" value="PAMONOXGNASE"/>
</dbReference>
<dbReference type="InterPro" id="IPR000323">
    <property type="entry name" value="Cu2_ascorb_mOase_N"/>
</dbReference>
<dbReference type="InterPro" id="IPR036939">
    <property type="entry name" value="Cu2_ascorb_mOase_N_sf"/>
</dbReference>
<evidence type="ECO:0000256" key="5">
    <source>
        <dbReference type="ARBA" id="ARBA00022723"/>
    </source>
</evidence>
<keyword evidence="4" id="KW-0964">Secreted</keyword>
<feature type="domain" description="Copper type II ascorbate-dependent monooxygenase C-terminal" evidence="17">
    <location>
        <begin position="165"/>
        <end position="314"/>
    </location>
</feature>
<keyword evidence="10 14" id="KW-1015">Disulfide bond</keyword>